<dbReference type="SUPFAM" id="SSF48726">
    <property type="entry name" value="Immunoglobulin"/>
    <property type="match status" value="4"/>
</dbReference>
<dbReference type="Pfam" id="PF13927">
    <property type="entry name" value="Ig_3"/>
    <property type="match status" value="2"/>
</dbReference>
<name>A0A232F4L3_9HYME</name>
<dbReference type="InterPro" id="IPR013783">
    <property type="entry name" value="Ig-like_fold"/>
</dbReference>
<dbReference type="InterPro" id="IPR003598">
    <property type="entry name" value="Ig_sub2"/>
</dbReference>
<evidence type="ECO:0000259" key="4">
    <source>
        <dbReference type="PROSITE" id="PS50835"/>
    </source>
</evidence>
<dbReference type="GO" id="GO:0016020">
    <property type="term" value="C:membrane"/>
    <property type="evidence" value="ECO:0007669"/>
    <property type="project" value="UniProtKB-SubCell"/>
</dbReference>
<keyword evidence="2" id="KW-0472">Membrane</keyword>
<dbReference type="InterPro" id="IPR003599">
    <property type="entry name" value="Ig_sub"/>
</dbReference>
<evidence type="ECO:0000256" key="1">
    <source>
        <dbReference type="ARBA" id="ARBA00004167"/>
    </source>
</evidence>
<sequence length="565" mass="62404">MLFWYRNEHEGAPIYSVDGRSKPLSQGKQWSNPKALGDRASVRFLDQRAELQIDKLMPEDAGLYRCRIDFRNNPTRSRKVNLTIIVPPQSPVIYTRDRTLAKNLQPFDEDSSLVLVCEVTGGRPPPRVTWHRDGKLIDSTYDYNYDDLTVNRLDLTRVTRDLLSAQLVCNASNTHLVPATSAEIIVDVNLKPLLVNITNKTPHLSALMSYEIECVSSGSRPEAVITWWKGIHQIKHMARNFAEGPNMTRSVMSYVPTIEDDGKFLTCRAENPVVQDSALEDKWHLVVHYVPIVTIRLGSSLRATDINEGDDVYFECEVNANPKAYKLGWYKDGRELHHNPAANVILPGGNSLVLQSVNRASAGDYSCMAANYEGKAVSKPVTLDIIRADLQGRDDDAGGGRAEARDDLAGLRGAIEAAADELPVDLVTTHWHGSRLNYTPASDMDYGTIACSASNSIGAQKVPCLFQIIVAGKPYPLQNCSAVQSTGPYAYRMGQEDFKATDARDADWLIVRCSEGFDGGLPITSFELEVYSDENVYHVNTIYINHTDKALPAAASSVGVATSAN</sequence>
<feature type="domain" description="Ig-like" evidence="4">
    <location>
        <begin position="192"/>
        <end position="280"/>
    </location>
</feature>
<dbReference type="OrthoDB" id="5843397at2759"/>
<dbReference type="AlphaFoldDB" id="A0A232F4L3"/>
<dbReference type="Pfam" id="PF08205">
    <property type="entry name" value="C2-set_2"/>
    <property type="match status" value="1"/>
</dbReference>
<comment type="caution">
    <text evidence="5">The sequence shown here is derived from an EMBL/GenBank/DDBJ whole genome shotgun (WGS) entry which is preliminary data.</text>
</comment>
<keyword evidence="6" id="KW-1185">Reference proteome</keyword>
<evidence type="ECO:0000256" key="2">
    <source>
        <dbReference type="ARBA" id="ARBA00023136"/>
    </source>
</evidence>
<reference evidence="5 6" key="1">
    <citation type="journal article" date="2017" name="Curr. Biol.">
        <title>The Evolution of Venom by Co-option of Single-Copy Genes.</title>
        <authorList>
            <person name="Martinson E.O."/>
            <person name="Mrinalini"/>
            <person name="Kelkar Y.D."/>
            <person name="Chang C.H."/>
            <person name="Werren J.H."/>
        </authorList>
    </citation>
    <scope>NUCLEOTIDE SEQUENCE [LARGE SCALE GENOMIC DNA]</scope>
    <source>
        <strain evidence="5 6">Alberta</strain>
        <tissue evidence="5">Whole body</tissue>
    </source>
</reference>
<keyword evidence="3" id="KW-1015">Disulfide bond</keyword>
<dbReference type="SMART" id="SM00408">
    <property type="entry name" value="IGc2"/>
    <property type="match status" value="2"/>
</dbReference>
<dbReference type="InterPro" id="IPR036179">
    <property type="entry name" value="Ig-like_dom_sf"/>
</dbReference>
<dbReference type="PROSITE" id="PS50835">
    <property type="entry name" value="IG_LIKE"/>
    <property type="match status" value="4"/>
</dbReference>
<evidence type="ECO:0000313" key="5">
    <source>
        <dbReference type="EMBL" id="OXU25776.1"/>
    </source>
</evidence>
<dbReference type="InterPro" id="IPR013162">
    <property type="entry name" value="CD80_C2-set"/>
</dbReference>
<feature type="non-terminal residue" evidence="5">
    <location>
        <position position="565"/>
    </location>
</feature>
<dbReference type="CDD" id="cd00096">
    <property type="entry name" value="Ig"/>
    <property type="match status" value="1"/>
</dbReference>
<dbReference type="Proteomes" id="UP000215335">
    <property type="component" value="Unassembled WGS sequence"/>
</dbReference>
<evidence type="ECO:0000313" key="6">
    <source>
        <dbReference type="Proteomes" id="UP000215335"/>
    </source>
</evidence>
<dbReference type="InterPro" id="IPR007110">
    <property type="entry name" value="Ig-like_dom"/>
</dbReference>
<dbReference type="PANTHER" id="PTHR23278:SF28">
    <property type="entry name" value="SIDESTEP IV, ISOFORM C"/>
    <property type="match status" value="1"/>
</dbReference>
<organism evidence="5 6">
    <name type="scientific">Trichomalopsis sarcophagae</name>
    <dbReference type="NCBI Taxonomy" id="543379"/>
    <lineage>
        <taxon>Eukaryota</taxon>
        <taxon>Metazoa</taxon>
        <taxon>Ecdysozoa</taxon>
        <taxon>Arthropoda</taxon>
        <taxon>Hexapoda</taxon>
        <taxon>Insecta</taxon>
        <taxon>Pterygota</taxon>
        <taxon>Neoptera</taxon>
        <taxon>Endopterygota</taxon>
        <taxon>Hymenoptera</taxon>
        <taxon>Apocrita</taxon>
        <taxon>Proctotrupomorpha</taxon>
        <taxon>Chalcidoidea</taxon>
        <taxon>Pteromalidae</taxon>
        <taxon>Pteromalinae</taxon>
        <taxon>Trichomalopsis</taxon>
    </lineage>
</organism>
<feature type="domain" description="Ig-like" evidence="4">
    <location>
        <begin position="291"/>
        <end position="382"/>
    </location>
</feature>
<dbReference type="STRING" id="543379.A0A232F4L3"/>
<dbReference type="Gene3D" id="2.60.40.10">
    <property type="entry name" value="Immunoglobulins"/>
    <property type="match status" value="4"/>
</dbReference>
<evidence type="ECO:0000256" key="3">
    <source>
        <dbReference type="ARBA" id="ARBA00023157"/>
    </source>
</evidence>
<feature type="domain" description="Ig-like" evidence="4">
    <location>
        <begin position="91"/>
        <end position="185"/>
    </location>
</feature>
<protein>
    <recommendedName>
        <fullName evidence="4">Ig-like domain-containing protein</fullName>
    </recommendedName>
</protein>
<dbReference type="SMART" id="SM00409">
    <property type="entry name" value="IG"/>
    <property type="match status" value="3"/>
</dbReference>
<comment type="subcellular location">
    <subcellularLocation>
        <location evidence="1">Membrane</location>
        <topology evidence="1">Single-pass membrane protein</topology>
    </subcellularLocation>
</comment>
<accession>A0A232F4L3</accession>
<feature type="domain" description="Ig-like" evidence="4">
    <location>
        <begin position="1"/>
        <end position="83"/>
    </location>
</feature>
<proteinExistence type="predicted"/>
<dbReference type="EMBL" id="NNAY01000949">
    <property type="protein sequence ID" value="OXU25776.1"/>
    <property type="molecule type" value="Genomic_DNA"/>
</dbReference>
<gene>
    <name evidence="5" type="ORF">TSAR_000019</name>
</gene>
<dbReference type="PANTHER" id="PTHR23278">
    <property type="entry name" value="SIDESTEP PROTEIN"/>
    <property type="match status" value="1"/>
</dbReference>